<comment type="catalytic activity">
    <reaction evidence="8">
        <text>L-threonyl-[protein] + ATP = O-phospho-L-threonyl-[protein] + ADP + H(+)</text>
        <dbReference type="Rhea" id="RHEA:46608"/>
        <dbReference type="Rhea" id="RHEA-COMP:11060"/>
        <dbReference type="Rhea" id="RHEA-COMP:11605"/>
        <dbReference type="ChEBI" id="CHEBI:15378"/>
        <dbReference type="ChEBI" id="CHEBI:30013"/>
        <dbReference type="ChEBI" id="CHEBI:30616"/>
        <dbReference type="ChEBI" id="CHEBI:61977"/>
        <dbReference type="ChEBI" id="CHEBI:456216"/>
        <dbReference type="EC" id="2.7.11.1"/>
    </reaction>
</comment>
<keyword evidence="3 13" id="KW-0723">Serine/threonine-protein kinase</keyword>
<evidence type="ECO:0000256" key="3">
    <source>
        <dbReference type="ARBA" id="ARBA00022527"/>
    </source>
</evidence>
<comment type="similarity">
    <text evidence="1">Belongs to the protein kinase superfamily. STE Ser/Thr protein kinase family. STE20 subfamily.</text>
</comment>
<feature type="compositionally biased region" description="Basic and acidic residues" evidence="11">
    <location>
        <begin position="1"/>
        <end position="10"/>
    </location>
</feature>
<dbReference type="RefSeq" id="XP_004254877.1">
    <property type="nucleotide sequence ID" value="XM_004254829.1"/>
</dbReference>
<dbReference type="Pfam" id="PF00069">
    <property type="entry name" value="Pkinase"/>
    <property type="match status" value="1"/>
</dbReference>
<evidence type="ECO:0000256" key="11">
    <source>
        <dbReference type="SAM" id="MobiDB-lite"/>
    </source>
</evidence>
<dbReference type="PROSITE" id="PS50011">
    <property type="entry name" value="PROTEIN_KINASE_DOM"/>
    <property type="match status" value="1"/>
</dbReference>
<dbReference type="InterPro" id="IPR017441">
    <property type="entry name" value="Protein_kinase_ATP_BS"/>
</dbReference>
<feature type="non-terminal residue" evidence="13">
    <location>
        <position position="1"/>
    </location>
</feature>
<dbReference type="EMBL" id="KB206756">
    <property type="protein sequence ID" value="ELP88106.1"/>
    <property type="molecule type" value="Genomic_DNA"/>
</dbReference>
<protein>
    <recommendedName>
        <fullName evidence="2">non-specific serine/threonine protein kinase</fullName>
        <ecNumber evidence="2">2.7.11.1</ecNumber>
    </recommendedName>
</protein>
<feature type="domain" description="Protein kinase" evidence="12">
    <location>
        <begin position="66"/>
        <end position="139"/>
    </location>
</feature>
<evidence type="ECO:0000256" key="6">
    <source>
        <dbReference type="ARBA" id="ARBA00022777"/>
    </source>
</evidence>
<evidence type="ECO:0000256" key="9">
    <source>
        <dbReference type="ARBA" id="ARBA00048679"/>
    </source>
</evidence>
<comment type="catalytic activity">
    <reaction evidence="9">
        <text>L-seryl-[protein] + ATP = O-phospho-L-seryl-[protein] + ADP + H(+)</text>
        <dbReference type="Rhea" id="RHEA:17989"/>
        <dbReference type="Rhea" id="RHEA-COMP:9863"/>
        <dbReference type="Rhea" id="RHEA-COMP:11604"/>
        <dbReference type="ChEBI" id="CHEBI:15378"/>
        <dbReference type="ChEBI" id="CHEBI:29999"/>
        <dbReference type="ChEBI" id="CHEBI:30616"/>
        <dbReference type="ChEBI" id="CHEBI:83421"/>
        <dbReference type="ChEBI" id="CHEBI:456216"/>
        <dbReference type="EC" id="2.7.11.1"/>
    </reaction>
</comment>
<gene>
    <name evidence="13" type="ORF">EIN_222690</name>
</gene>
<dbReference type="GeneID" id="14887242"/>
<reference evidence="13 14" key="1">
    <citation type="submission" date="2012-10" db="EMBL/GenBank/DDBJ databases">
        <authorList>
            <person name="Zafar N."/>
            <person name="Inman J."/>
            <person name="Hall N."/>
            <person name="Lorenzi H."/>
            <person name="Caler E."/>
        </authorList>
    </citation>
    <scope>NUCLEOTIDE SEQUENCE [LARGE SCALE GENOMIC DNA]</scope>
    <source>
        <strain evidence="13 14">IP1</strain>
    </source>
</reference>
<evidence type="ECO:0000256" key="7">
    <source>
        <dbReference type="ARBA" id="ARBA00022840"/>
    </source>
</evidence>
<keyword evidence="6 13" id="KW-0418">Kinase</keyword>
<keyword evidence="5 10" id="KW-0547">Nucleotide-binding</keyword>
<keyword evidence="7 10" id="KW-0067">ATP-binding</keyword>
<dbReference type="AlphaFoldDB" id="A0A0A1U216"/>
<dbReference type="KEGG" id="eiv:EIN_222690"/>
<evidence type="ECO:0000259" key="12">
    <source>
        <dbReference type="PROSITE" id="PS50011"/>
    </source>
</evidence>
<organism evidence="13 14">
    <name type="scientific">Entamoeba invadens IP1</name>
    <dbReference type="NCBI Taxonomy" id="370355"/>
    <lineage>
        <taxon>Eukaryota</taxon>
        <taxon>Amoebozoa</taxon>
        <taxon>Evosea</taxon>
        <taxon>Archamoebae</taxon>
        <taxon>Mastigamoebida</taxon>
        <taxon>Entamoebidae</taxon>
        <taxon>Entamoeba</taxon>
    </lineage>
</organism>
<evidence type="ECO:0000256" key="2">
    <source>
        <dbReference type="ARBA" id="ARBA00012513"/>
    </source>
</evidence>
<dbReference type="PANTHER" id="PTHR48012:SF10">
    <property type="entry name" value="FI20177P1"/>
    <property type="match status" value="1"/>
</dbReference>
<dbReference type="PROSITE" id="PS00107">
    <property type="entry name" value="PROTEIN_KINASE_ATP"/>
    <property type="match status" value="1"/>
</dbReference>
<feature type="binding site" evidence="10">
    <location>
        <position position="95"/>
    </location>
    <ligand>
        <name>ATP</name>
        <dbReference type="ChEBI" id="CHEBI:30616"/>
    </ligand>
</feature>
<dbReference type="InterPro" id="IPR050629">
    <property type="entry name" value="STE20/SPS1-PAK"/>
</dbReference>
<dbReference type="EC" id="2.7.11.1" evidence="2"/>
<dbReference type="GO" id="GO:0004674">
    <property type="term" value="F:protein serine/threonine kinase activity"/>
    <property type="evidence" value="ECO:0007669"/>
    <property type="project" value="UniProtKB-KW"/>
</dbReference>
<evidence type="ECO:0000256" key="1">
    <source>
        <dbReference type="ARBA" id="ARBA00008874"/>
    </source>
</evidence>
<proteinExistence type="inferred from homology"/>
<evidence type="ECO:0000256" key="4">
    <source>
        <dbReference type="ARBA" id="ARBA00022679"/>
    </source>
</evidence>
<dbReference type="GO" id="GO:0005737">
    <property type="term" value="C:cytoplasm"/>
    <property type="evidence" value="ECO:0007669"/>
    <property type="project" value="TreeGrafter"/>
</dbReference>
<feature type="non-terminal residue" evidence="13">
    <location>
        <position position="139"/>
    </location>
</feature>
<dbReference type="GO" id="GO:0005524">
    <property type="term" value="F:ATP binding"/>
    <property type="evidence" value="ECO:0007669"/>
    <property type="project" value="UniProtKB-UniRule"/>
</dbReference>
<evidence type="ECO:0000256" key="10">
    <source>
        <dbReference type="PROSITE-ProRule" id="PRU10141"/>
    </source>
</evidence>
<dbReference type="VEuPathDB" id="AmoebaDB:EIN_222690"/>
<dbReference type="PANTHER" id="PTHR48012">
    <property type="entry name" value="STERILE20-LIKE KINASE, ISOFORM B-RELATED"/>
    <property type="match status" value="1"/>
</dbReference>
<keyword evidence="4" id="KW-0808">Transferase</keyword>
<dbReference type="SUPFAM" id="SSF56112">
    <property type="entry name" value="Protein kinase-like (PK-like)"/>
    <property type="match status" value="1"/>
</dbReference>
<dbReference type="Proteomes" id="UP000014680">
    <property type="component" value="Unassembled WGS sequence"/>
</dbReference>
<evidence type="ECO:0000256" key="5">
    <source>
        <dbReference type="ARBA" id="ARBA00022741"/>
    </source>
</evidence>
<feature type="compositionally biased region" description="Low complexity" evidence="11">
    <location>
        <begin position="20"/>
        <end position="30"/>
    </location>
</feature>
<evidence type="ECO:0000313" key="14">
    <source>
        <dbReference type="Proteomes" id="UP000014680"/>
    </source>
</evidence>
<dbReference type="OrthoDB" id="1405469at2759"/>
<sequence>MSNKKDDEKTQTNPTPPVDSSPQSQQTQPSGDISQHRRSHKKIVAVDTKRTSFMDNDGNWTGENVFDQVSLIGSGGFGEVWKVRHIYMHFTAAAKIIKSARSSMEQIQTEIATFKTMKHTNILSYLGTYRDKESVWIVM</sequence>
<feature type="region of interest" description="Disordered" evidence="11">
    <location>
        <begin position="1"/>
        <end position="42"/>
    </location>
</feature>
<accession>A0A0A1U216</accession>
<evidence type="ECO:0000313" key="13">
    <source>
        <dbReference type="EMBL" id="ELP88106.1"/>
    </source>
</evidence>
<keyword evidence="14" id="KW-1185">Reference proteome</keyword>
<name>A0A0A1U216_ENTIV</name>
<dbReference type="InterPro" id="IPR011009">
    <property type="entry name" value="Kinase-like_dom_sf"/>
</dbReference>
<evidence type="ECO:0000256" key="8">
    <source>
        <dbReference type="ARBA" id="ARBA00047899"/>
    </source>
</evidence>
<dbReference type="InterPro" id="IPR000719">
    <property type="entry name" value="Prot_kinase_dom"/>
</dbReference>
<dbReference type="Gene3D" id="3.30.200.20">
    <property type="entry name" value="Phosphorylase Kinase, domain 1"/>
    <property type="match status" value="1"/>
</dbReference>